<dbReference type="SUPFAM" id="SSF50978">
    <property type="entry name" value="WD40 repeat-like"/>
    <property type="match status" value="1"/>
</dbReference>
<accession>A0A1Y1IF47</accession>
<dbReference type="InterPro" id="IPR001680">
    <property type="entry name" value="WD40_rpt"/>
</dbReference>
<dbReference type="SMART" id="SM00320">
    <property type="entry name" value="WD40"/>
    <property type="match status" value="3"/>
</dbReference>
<name>A0A1Y1IF47_KLENI</name>
<sequence length="652" mass="70518">MAHEDPANALPGLLNAAYDSEEDEDYEVEDYEDFAAMLGVNELHSDDDLSFLSDEDLVTDSEDDSLVVVDSFDSDSEIGQPAGGLNLLLAEAGDVEHHGVHTSVPHHQCCDALSLADIDSDSLLFTEGKFAVLYDLAERVLVTAVDLGFKPYSIARHEDLFGAVGTRELKIFRLRPDAKKGTGVNFQQVAEFRVGSCQMNNGVRFGRCGNEMKLLVASQDCFVYVFNVPRAGAARANRPGEAGPSSSSTAGSAAIDMRAFLSGSLKKHYSPAYDRQPGAYRREPPCLRGPDGAELWTDVIGRFRAPLNCVAASPDGKLLAVVGDSAGVWVLDQANNYSTANMASLSIHERSHRMSVRGYRGCQYVAWNSRSDLLAASSDTDHVVRVWRVKAPTGRKRAATRNSPCDVAVAEVVGTYTHNHPCLALQFSPIDPNLLFYTESPTSAPAHPPRLHAVDLRRPVNATQAVRVTDYESTCPAAQFRGGGCGEGHTAVLQCIKADCPGYRKWQKPGAGTPANAPPQQMFVLNPVRMMFGPARQLQVTGLAVSRRHGVLLGVAGGGEHGTRNQVLQFRPLEWSYERHRLFPPGFKDATRFLLLAASTLSEAGSASEGSPSGSSFRSLPEDVVYSIIEKAAMPQSAWVEQSTPEGPLSLD</sequence>
<protein>
    <submittedName>
        <fullName evidence="1">Uncharacterized protein</fullName>
    </submittedName>
</protein>
<dbReference type="Gene3D" id="2.130.10.10">
    <property type="entry name" value="YVTN repeat-like/Quinoprotein amine dehydrogenase"/>
    <property type="match status" value="1"/>
</dbReference>
<gene>
    <name evidence="1" type="ORF">KFL_003500080</name>
</gene>
<dbReference type="InterPro" id="IPR015943">
    <property type="entry name" value="WD40/YVTN_repeat-like_dom_sf"/>
</dbReference>
<reference evidence="1 2" key="1">
    <citation type="journal article" date="2014" name="Nat. Commun.">
        <title>Klebsormidium flaccidum genome reveals primary factors for plant terrestrial adaptation.</title>
        <authorList>
            <person name="Hori K."/>
            <person name="Maruyama F."/>
            <person name="Fujisawa T."/>
            <person name="Togashi T."/>
            <person name="Yamamoto N."/>
            <person name="Seo M."/>
            <person name="Sato S."/>
            <person name="Yamada T."/>
            <person name="Mori H."/>
            <person name="Tajima N."/>
            <person name="Moriyama T."/>
            <person name="Ikeuchi M."/>
            <person name="Watanabe M."/>
            <person name="Wada H."/>
            <person name="Kobayashi K."/>
            <person name="Saito M."/>
            <person name="Masuda T."/>
            <person name="Sasaki-Sekimoto Y."/>
            <person name="Mashiguchi K."/>
            <person name="Awai K."/>
            <person name="Shimojima M."/>
            <person name="Masuda S."/>
            <person name="Iwai M."/>
            <person name="Nobusawa T."/>
            <person name="Narise T."/>
            <person name="Kondo S."/>
            <person name="Saito H."/>
            <person name="Sato R."/>
            <person name="Murakawa M."/>
            <person name="Ihara Y."/>
            <person name="Oshima-Yamada Y."/>
            <person name="Ohtaka K."/>
            <person name="Satoh M."/>
            <person name="Sonobe K."/>
            <person name="Ishii M."/>
            <person name="Ohtani R."/>
            <person name="Kanamori-Sato M."/>
            <person name="Honoki R."/>
            <person name="Miyazaki D."/>
            <person name="Mochizuki H."/>
            <person name="Umetsu J."/>
            <person name="Higashi K."/>
            <person name="Shibata D."/>
            <person name="Kamiya Y."/>
            <person name="Sato N."/>
            <person name="Nakamura Y."/>
            <person name="Tabata S."/>
            <person name="Ida S."/>
            <person name="Kurokawa K."/>
            <person name="Ohta H."/>
        </authorList>
    </citation>
    <scope>NUCLEOTIDE SEQUENCE [LARGE SCALE GENOMIC DNA]</scope>
    <source>
        <strain evidence="1 2">NIES-2285</strain>
    </source>
</reference>
<dbReference type="AlphaFoldDB" id="A0A1Y1IF47"/>
<dbReference type="OrthoDB" id="545814at2759"/>
<dbReference type="InterPro" id="IPR036322">
    <property type="entry name" value="WD40_repeat_dom_sf"/>
</dbReference>
<evidence type="ECO:0000313" key="1">
    <source>
        <dbReference type="EMBL" id="GAQ87396.1"/>
    </source>
</evidence>
<dbReference type="Proteomes" id="UP000054558">
    <property type="component" value="Unassembled WGS sequence"/>
</dbReference>
<dbReference type="PANTHER" id="PTHR43991">
    <property type="entry name" value="WD REPEAT PROTEIN (AFU_ORTHOLOGUE AFUA_8G05640)-RELATED"/>
    <property type="match status" value="1"/>
</dbReference>
<proteinExistence type="predicted"/>
<evidence type="ECO:0000313" key="2">
    <source>
        <dbReference type="Proteomes" id="UP000054558"/>
    </source>
</evidence>
<keyword evidence="2" id="KW-1185">Reference proteome</keyword>
<organism evidence="1 2">
    <name type="scientific">Klebsormidium nitens</name>
    <name type="common">Green alga</name>
    <name type="synonym">Ulothrix nitens</name>
    <dbReference type="NCBI Taxonomy" id="105231"/>
    <lineage>
        <taxon>Eukaryota</taxon>
        <taxon>Viridiplantae</taxon>
        <taxon>Streptophyta</taxon>
        <taxon>Klebsormidiophyceae</taxon>
        <taxon>Klebsormidiales</taxon>
        <taxon>Klebsormidiaceae</taxon>
        <taxon>Klebsormidium</taxon>
    </lineage>
</organism>
<dbReference type="EMBL" id="DF237299">
    <property type="protein sequence ID" value="GAQ87396.1"/>
    <property type="molecule type" value="Genomic_DNA"/>
</dbReference>
<dbReference type="STRING" id="105231.A0A1Y1IF47"/>